<proteinExistence type="predicted"/>
<dbReference type="AlphaFoldDB" id="A0AAE1HYH6"/>
<sequence length="306" mass="35509">MDEIHKRLINSNIYELKGAHFERLIRALEKLDKENTVIPQRLFTEWKDLKRIGYNEGQANEKLCCDIQKRGPKAFRLLVDSLYDSGQIDLACRLDPTLRVQETDDDDEQPMRYEFYSDEGDHFFYLDKSWSSTCYNADFEAMRNLFLQLGFTPLPVDGHVANPDSLGSFIVINFCALDNRGVERENKWLEKFSDPKSSLYGKPKILMSIRYKDVLSSHKTMQDSGMSYKPHKDILQLKILVNPSKKNDEYAVSREMKHLVDIFGKDDSLHIKDKVKELNQALEDSGLDPVISVDIGFSKRFHLKKC</sequence>
<gene>
    <name evidence="1" type="ORF">KUF71_004916</name>
</gene>
<dbReference type="Gene3D" id="1.10.533.10">
    <property type="entry name" value="Death Domain, Fas"/>
    <property type="match status" value="1"/>
</dbReference>
<keyword evidence="1" id="KW-0436">Ligase</keyword>
<protein>
    <submittedName>
        <fullName evidence="1">Proline--tRNA ligase</fullName>
    </submittedName>
</protein>
<name>A0AAE1HYH6_9NEOP</name>
<evidence type="ECO:0000313" key="2">
    <source>
        <dbReference type="Proteomes" id="UP001219518"/>
    </source>
</evidence>
<organism evidence="1 2">
    <name type="scientific">Frankliniella fusca</name>
    <dbReference type="NCBI Taxonomy" id="407009"/>
    <lineage>
        <taxon>Eukaryota</taxon>
        <taxon>Metazoa</taxon>
        <taxon>Ecdysozoa</taxon>
        <taxon>Arthropoda</taxon>
        <taxon>Hexapoda</taxon>
        <taxon>Insecta</taxon>
        <taxon>Pterygota</taxon>
        <taxon>Neoptera</taxon>
        <taxon>Paraneoptera</taxon>
        <taxon>Thysanoptera</taxon>
        <taxon>Terebrantia</taxon>
        <taxon>Thripoidea</taxon>
        <taxon>Thripidae</taxon>
        <taxon>Frankliniella</taxon>
    </lineage>
</organism>
<dbReference type="Proteomes" id="UP001219518">
    <property type="component" value="Unassembled WGS sequence"/>
</dbReference>
<keyword evidence="2" id="KW-1185">Reference proteome</keyword>
<reference evidence="1" key="2">
    <citation type="journal article" date="2023" name="BMC Genomics">
        <title>Pest status, molecular evolution, and epigenetic factors derived from the genome assembly of Frankliniella fusca, a thysanopteran phytovirus vector.</title>
        <authorList>
            <person name="Catto M.A."/>
            <person name="Labadie P.E."/>
            <person name="Jacobson A.L."/>
            <person name="Kennedy G.G."/>
            <person name="Srinivasan R."/>
            <person name="Hunt B.G."/>
        </authorList>
    </citation>
    <scope>NUCLEOTIDE SEQUENCE</scope>
    <source>
        <strain evidence="1">PL_HMW_Pooled</strain>
    </source>
</reference>
<reference evidence="1" key="1">
    <citation type="submission" date="2021-07" db="EMBL/GenBank/DDBJ databases">
        <authorList>
            <person name="Catto M.A."/>
            <person name="Jacobson A."/>
            <person name="Kennedy G."/>
            <person name="Labadie P."/>
            <person name="Hunt B.G."/>
            <person name="Srinivasan R."/>
        </authorList>
    </citation>
    <scope>NUCLEOTIDE SEQUENCE</scope>
    <source>
        <strain evidence="1">PL_HMW_Pooled</strain>
        <tissue evidence="1">Head</tissue>
    </source>
</reference>
<comment type="caution">
    <text evidence="1">The sequence shown here is derived from an EMBL/GenBank/DDBJ whole genome shotgun (WGS) entry which is preliminary data.</text>
</comment>
<dbReference type="GO" id="GO:0016874">
    <property type="term" value="F:ligase activity"/>
    <property type="evidence" value="ECO:0007669"/>
    <property type="project" value="UniProtKB-KW"/>
</dbReference>
<dbReference type="InterPro" id="IPR011029">
    <property type="entry name" value="DEATH-like_dom_sf"/>
</dbReference>
<accession>A0AAE1HYH6</accession>
<evidence type="ECO:0000313" key="1">
    <source>
        <dbReference type="EMBL" id="KAK3930182.1"/>
    </source>
</evidence>
<dbReference type="EMBL" id="JAHWGI010001411">
    <property type="protein sequence ID" value="KAK3930182.1"/>
    <property type="molecule type" value="Genomic_DNA"/>
</dbReference>